<name>A0A9P6QPR7_9FUNG</name>
<proteinExistence type="predicted"/>
<dbReference type="PROSITE" id="PS50994">
    <property type="entry name" value="INTEGRASE"/>
    <property type="match status" value="1"/>
</dbReference>
<dbReference type="Proteomes" id="UP000823405">
    <property type="component" value="Unassembled WGS sequence"/>
</dbReference>
<sequence>RLTSYSRQHLSRLIAQYRDTKSLKPLKRASRTSFTRTYGPTDVALLAEIDGLHDTLSGPATKVLLIRAATIFGDLRFTRLSQISVSHLYNLRTSELYRKQRLVCKGTRPAPVAIAIRKAPAPQGLPGYIRIDTVHQGDQDGVKGVYHINAVDIVTQWELIASVEQISEAYLLPVIELLLEGFPFAIRGFHSDSGSEYVNHKTAKLLEKLRVEFTKSRPRQTNDNALAECKNGAIIRKSMGYGHIPQKYATAINLFYSEVFNPYLNFHRPCYFAVDKIDAKGKVRKTYPHDQITTPWERLKSIPQFETYLRPDITHKSLEQQANAISDNDAAKQVQKARKLLFQSIHRRVKAAA</sequence>
<evidence type="ECO:0000313" key="3">
    <source>
        <dbReference type="Proteomes" id="UP000823405"/>
    </source>
</evidence>
<comment type="caution">
    <text evidence="2">The sequence shown here is derived from an EMBL/GenBank/DDBJ whole genome shotgun (WGS) entry which is preliminary data.</text>
</comment>
<dbReference type="Gene3D" id="3.30.420.10">
    <property type="entry name" value="Ribonuclease H-like superfamily/Ribonuclease H"/>
    <property type="match status" value="1"/>
</dbReference>
<dbReference type="GO" id="GO:0005634">
    <property type="term" value="C:nucleus"/>
    <property type="evidence" value="ECO:0007669"/>
    <property type="project" value="UniProtKB-ARBA"/>
</dbReference>
<dbReference type="EMBL" id="JAAAIN010004946">
    <property type="protein sequence ID" value="KAG0277154.1"/>
    <property type="molecule type" value="Genomic_DNA"/>
</dbReference>
<dbReference type="AlphaFoldDB" id="A0A9P6QPR7"/>
<feature type="non-terminal residue" evidence="2">
    <location>
        <position position="1"/>
    </location>
</feature>
<dbReference type="InterPro" id="IPR036397">
    <property type="entry name" value="RNaseH_sf"/>
</dbReference>
<organism evidence="2 3">
    <name type="scientific">Linnemannia gamsii</name>
    <dbReference type="NCBI Taxonomy" id="64522"/>
    <lineage>
        <taxon>Eukaryota</taxon>
        <taxon>Fungi</taxon>
        <taxon>Fungi incertae sedis</taxon>
        <taxon>Mucoromycota</taxon>
        <taxon>Mortierellomycotina</taxon>
        <taxon>Mortierellomycetes</taxon>
        <taxon>Mortierellales</taxon>
        <taxon>Mortierellaceae</taxon>
        <taxon>Linnemannia</taxon>
    </lineage>
</organism>
<dbReference type="GO" id="GO:0003676">
    <property type="term" value="F:nucleic acid binding"/>
    <property type="evidence" value="ECO:0007669"/>
    <property type="project" value="InterPro"/>
</dbReference>
<feature type="domain" description="Integrase catalytic" evidence="1">
    <location>
        <begin position="118"/>
        <end position="303"/>
    </location>
</feature>
<dbReference type="SUPFAM" id="SSF53098">
    <property type="entry name" value="Ribonuclease H-like"/>
    <property type="match status" value="1"/>
</dbReference>
<keyword evidence="3" id="KW-1185">Reference proteome</keyword>
<accession>A0A9P6QPR7</accession>
<evidence type="ECO:0000259" key="1">
    <source>
        <dbReference type="PROSITE" id="PS50994"/>
    </source>
</evidence>
<evidence type="ECO:0000313" key="2">
    <source>
        <dbReference type="EMBL" id="KAG0277154.1"/>
    </source>
</evidence>
<protein>
    <recommendedName>
        <fullName evidence="1">Integrase catalytic domain-containing protein</fullName>
    </recommendedName>
</protein>
<dbReference type="InterPro" id="IPR001584">
    <property type="entry name" value="Integrase_cat-core"/>
</dbReference>
<dbReference type="InterPro" id="IPR012337">
    <property type="entry name" value="RNaseH-like_sf"/>
</dbReference>
<dbReference type="GO" id="GO:0015074">
    <property type="term" value="P:DNA integration"/>
    <property type="evidence" value="ECO:0007669"/>
    <property type="project" value="InterPro"/>
</dbReference>
<gene>
    <name evidence="2" type="ORF">BGZ97_009949</name>
</gene>
<reference evidence="2" key="1">
    <citation type="journal article" date="2020" name="Fungal Divers.">
        <title>Resolving the Mortierellaceae phylogeny through synthesis of multi-gene phylogenetics and phylogenomics.</title>
        <authorList>
            <person name="Vandepol N."/>
            <person name="Liber J."/>
            <person name="Desiro A."/>
            <person name="Na H."/>
            <person name="Kennedy M."/>
            <person name="Barry K."/>
            <person name="Grigoriev I.V."/>
            <person name="Miller A.N."/>
            <person name="O'Donnell K."/>
            <person name="Stajich J.E."/>
            <person name="Bonito G."/>
        </authorList>
    </citation>
    <scope>NUCLEOTIDE SEQUENCE</scope>
    <source>
        <strain evidence="2">NVP60</strain>
    </source>
</reference>